<dbReference type="InterPro" id="IPR019734">
    <property type="entry name" value="TPR_rpt"/>
</dbReference>
<evidence type="ECO:0000256" key="1">
    <source>
        <dbReference type="ARBA" id="ARBA00022737"/>
    </source>
</evidence>
<dbReference type="Pfam" id="PF13181">
    <property type="entry name" value="TPR_8"/>
    <property type="match status" value="1"/>
</dbReference>
<gene>
    <name evidence="5" type="ORF">HRJ53_08570</name>
</gene>
<feature type="non-terminal residue" evidence="5">
    <location>
        <position position="475"/>
    </location>
</feature>
<feature type="non-terminal residue" evidence="5">
    <location>
        <position position="1"/>
    </location>
</feature>
<feature type="repeat" description="TPR" evidence="3">
    <location>
        <begin position="163"/>
        <end position="196"/>
    </location>
</feature>
<dbReference type="EMBL" id="JACDQQ010000831">
    <property type="protein sequence ID" value="MBA0085036.1"/>
    <property type="molecule type" value="Genomic_DNA"/>
</dbReference>
<dbReference type="Pfam" id="PF09976">
    <property type="entry name" value="TPR_21"/>
    <property type="match status" value="1"/>
</dbReference>
<dbReference type="PANTHER" id="PTHR45586:SF1">
    <property type="entry name" value="LIPOPOLYSACCHARIDE ASSEMBLY PROTEIN B"/>
    <property type="match status" value="1"/>
</dbReference>
<dbReference type="Gene3D" id="1.25.40.10">
    <property type="entry name" value="Tetratricopeptide repeat domain"/>
    <property type="match status" value="4"/>
</dbReference>
<dbReference type="Pfam" id="PF07719">
    <property type="entry name" value="TPR_2"/>
    <property type="match status" value="1"/>
</dbReference>
<dbReference type="AlphaFoldDB" id="A0A7V8SWM5"/>
<dbReference type="InterPro" id="IPR018704">
    <property type="entry name" value="SecYEG/CpoB_TPR"/>
</dbReference>
<accession>A0A7V8SWM5</accession>
<dbReference type="SUPFAM" id="SSF48452">
    <property type="entry name" value="TPR-like"/>
    <property type="match status" value="3"/>
</dbReference>
<dbReference type="InterPro" id="IPR051012">
    <property type="entry name" value="CellSynth/LPSAsmb/PSIAsmb"/>
</dbReference>
<comment type="caution">
    <text evidence="5">The sequence shown here is derived from an EMBL/GenBank/DDBJ whole genome shotgun (WGS) entry which is preliminary data.</text>
</comment>
<feature type="repeat" description="TPR" evidence="3">
    <location>
        <begin position="95"/>
        <end position="128"/>
    </location>
</feature>
<dbReference type="PROSITE" id="PS50005">
    <property type="entry name" value="TPR"/>
    <property type="match status" value="4"/>
</dbReference>
<dbReference type="PANTHER" id="PTHR45586">
    <property type="entry name" value="TPR REPEAT-CONTAINING PROTEIN PA4667"/>
    <property type="match status" value="1"/>
</dbReference>
<keyword evidence="1" id="KW-0677">Repeat</keyword>
<feature type="repeat" description="TPR" evidence="3">
    <location>
        <begin position="382"/>
        <end position="415"/>
    </location>
</feature>
<feature type="repeat" description="TPR" evidence="3">
    <location>
        <begin position="129"/>
        <end position="162"/>
    </location>
</feature>
<evidence type="ECO:0000259" key="4">
    <source>
        <dbReference type="Pfam" id="PF09976"/>
    </source>
</evidence>
<evidence type="ECO:0000313" key="6">
    <source>
        <dbReference type="Proteomes" id="UP000567293"/>
    </source>
</evidence>
<dbReference type="InterPro" id="IPR013105">
    <property type="entry name" value="TPR_2"/>
</dbReference>
<proteinExistence type="predicted"/>
<evidence type="ECO:0000256" key="2">
    <source>
        <dbReference type="ARBA" id="ARBA00022803"/>
    </source>
</evidence>
<dbReference type="SMART" id="SM00028">
    <property type="entry name" value="TPR"/>
    <property type="match status" value="8"/>
</dbReference>
<evidence type="ECO:0000313" key="5">
    <source>
        <dbReference type="EMBL" id="MBA0085036.1"/>
    </source>
</evidence>
<protein>
    <submittedName>
        <fullName evidence="5">Tetratricopeptide repeat protein</fullName>
    </submittedName>
</protein>
<sequence>NSGGNQSETAGKAIEQFREINRLDPTDTESALWLARLYRLKNEHDKSEEVLRGILKTDPDNEQAVEQLTQLLMDEGKSEDAVSLLEGITQHSSSPVLMDLLGDAYTQAHELGKAETAYRKAAELDPSELSHQRGLGQTLLSEEKYSEALKVYQKLSDLMPDDFDVYLRIAQIYRELHQLDKAEENLVKARQYAPGNLEVMYNEGMLYESQGRYEDAIRVLSDAVSGIKGQSTTMPSRRRTLAVLYQQLGQLYREAQNYQAAVYTLEELGRLGDEEDRRARLMIMDTYRAAKDLARAMQTGKEAMAKYPADPGIRTSYALLLGENQQTDDAVKILRAQLHGDTSDRDTYLNIAQVYERGRRYKEAEESAHAAEALPGQPRDNEMVWFLLGAIYERQKFYDRAEEEFKRVLAVNPKDGPVLNYYGYMLGDMGIRLDEAQSLVERALKEEPYNGGYLDSLGWIYFKQNRTADAEGMLR</sequence>
<feature type="domain" description="Ancillary SecYEG translocon subunit/Cell division coordinator CpoB TPR" evidence="4">
    <location>
        <begin position="6"/>
        <end position="124"/>
    </location>
</feature>
<dbReference type="Proteomes" id="UP000567293">
    <property type="component" value="Unassembled WGS sequence"/>
</dbReference>
<dbReference type="Pfam" id="PF14559">
    <property type="entry name" value="TPR_19"/>
    <property type="match status" value="1"/>
</dbReference>
<reference evidence="5" key="1">
    <citation type="submission" date="2020-06" db="EMBL/GenBank/DDBJ databases">
        <title>Legume-microbial interactions unlock mineral nutrients during tropical forest succession.</title>
        <authorList>
            <person name="Epihov D.Z."/>
        </authorList>
    </citation>
    <scope>NUCLEOTIDE SEQUENCE [LARGE SCALE GENOMIC DNA]</scope>
    <source>
        <strain evidence="5">Pan2503</strain>
    </source>
</reference>
<keyword evidence="6" id="KW-1185">Reference proteome</keyword>
<organism evidence="5 6">
    <name type="scientific">Candidatus Acidiferrum panamense</name>
    <dbReference type="NCBI Taxonomy" id="2741543"/>
    <lineage>
        <taxon>Bacteria</taxon>
        <taxon>Pseudomonadati</taxon>
        <taxon>Acidobacteriota</taxon>
        <taxon>Terriglobia</taxon>
        <taxon>Candidatus Acidiferrales</taxon>
        <taxon>Candidatus Acidiferrum</taxon>
    </lineage>
</organism>
<keyword evidence="2 3" id="KW-0802">TPR repeat</keyword>
<dbReference type="InterPro" id="IPR011990">
    <property type="entry name" value="TPR-like_helical_dom_sf"/>
</dbReference>
<evidence type="ECO:0000256" key="3">
    <source>
        <dbReference type="PROSITE-ProRule" id="PRU00339"/>
    </source>
</evidence>
<name>A0A7V8SWM5_9BACT</name>